<accession>A0A1M5XL52</accession>
<dbReference type="InterPro" id="IPR003736">
    <property type="entry name" value="PAAI_dom"/>
</dbReference>
<reference evidence="5" key="1">
    <citation type="submission" date="2016-11" db="EMBL/GenBank/DDBJ databases">
        <authorList>
            <person name="Varghese N."/>
            <person name="Submissions S."/>
        </authorList>
    </citation>
    <scope>NUCLEOTIDE SEQUENCE [LARGE SCALE GENOMIC DNA]</scope>
    <source>
        <strain evidence="5">DSM 15449</strain>
    </source>
</reference>
<dbReference type="GO" id="GO:0005829">
    <property type="term" value="C:cytosol"/>
    <property type="evidence" value="ECO:0007669"/>
    <property type="project" value="TreeGrafter"/>
</dbReference>
<dbReference type="PANTHER" id="PTHR43240:SF5">
    <property type="entry name" value="1,4-DIHYDROXY-2-NAPHTHOYL-COA THIOESTERASE 1"/>
    <property type="match status" value="1"/>
</dbReference>
<keyword evidence="2" id="KW-0378">Hydrolase</keyword>
<evidence type="ECO:0000313" key="5">
    <source>
        <dbReference type="Proteomes" id="UP000183954"/>
    </source>
</evidence>
<dbReference type="EMBL" id="FQXJ01000006">
    <property type="protein sequence ID" value="SHI00469.1"/>
    <property type="molecule type" value="Genomic_DNA"/>
</dbReference>
<dbReference type="Gene3D" id="3.10.129.10">
    <property type="entry name" value="Hotdog Thioesterase"/>
    <property type="match status" value="1"/>
</dbReference>
<evidence type="ECO:0000256" key="1">
    <source>
        <dbReference type="ARBA" id="ARBA00008324"/>
    </source>
</evidence>
<dbReference type="SUPFAM" id="SSF54637">
    <property type="entry name" value="Thioesterase/thiol ester dehydrase-isomerase"/>
    <property type="match status" value="1"/>
</dbReference>
<dbReference type="GO" id="GO:0061522">
    <property type="term" value="F:1,4-dihydroxy-2-naphthoyl-CoA thioesterase activity"/>
    <property type="evidence" value="ECO:0007669"/>
    <property type="project" value="TreeGrafter"/>
</dbReference>
<dbReference type="InterPro" id="IPR006683">
    <property type="entry name" value="Thioestr_dom"/>
</dbReference>
<keyword evidence="5" id="KW-1185">Reference proteome</keyword>
<dbReference type="AlphaFoldDB" id="A0A1M5XL52"/>
<evidence type="ECO:0000313" key="4">
    <source>
        <dbReference type="EMBL" id="SHI00469.1"/>
    </source>
</evidence>
<evidence type="ECO:0000256" key="2">
    <source>
        <dbReference type="ARBA" id="ARBA00022801"/>
    </source>
</evidence>
<dbReference type="PANTHER" id="PTHR43240">
    <property type="entry name" value="1,4-DIHYDROXY-2-NAPHTHOYL-COA THIOESTERASE 1"/>
    <property type="match status" value="1"/>
</dbReference>
<organism evidence="4 5">
    <name type="scientific">Desulfosporosinus lacus DSM 15449</name>
    <dbReference type="NCBI Taxonomy" id="1121420"/>
    <lineage>
        <taxon>Bacteria</taxon>
        <taxon>Bacillati</taxon>
        <taxon>Bacillota</taxon>
        <taxon>Clostridia</taxon>
        <taxon>Eubacteriales</taxon>
        <taxon>Desulfitobacteriaceae</taxon>
        <taxon>Desulfosporosinus</taxon>
    </lineage>
</organism>
<dbReference type="InterPro" id="IPR029069">
    <property type="entry name" value="HotDog_dom_sf"/>
</dbReference>
<comment type="similarity">
    <text evidence="1">Belongs to the thioesterase PaaI family.</text>
</comment>
<gene>
    <name evidence="4" type="ORF">SAMN02746098_02088</name>
</gene>
<dbReference type="CDD" id="cd03443">
    <property type="entry name" value="PaaI_thioesterase"/>
    <property type="match status" value="1"/>
</dbReference>
<proteinExistence type="inferred from homology"/>
<protein>
    <submittedName>
        <fullName evidence="4">Uncharacterized domain 1-containing protein</fullName>
    </submittedName>
</protein>
<feature type="domain" description="Thioesterase" evidence="3">
    <location>
        <begin position="49"/>
        <end position="124"/>
    </location>
</feature>
<dbReference type="Proteomes" id="UP000183954">
    <property type="component" value="Unassembled WGS sequence"/>
</dbReference>
<evidence type="ECO:0000259" key="3">
    <source>
        <dbReference type="Pfam" id="PF03061"/>
    </source>
</evidence>
<dbReference type="NCBIfam" id="TIGR00369">
    <property type="entry name" value="unchar_dom_1"/>
    <property type="match status" value="1"/>
</dbReference>
<dbReference type="RefSeq" id="WP_084110237.1">
    <property type="nucleotide sequence ID" value="NZ_FQXJ01000006.1"/>
</dbReference>
<dbReference type="STRING" id="1121420.SAMN02746098_02088"/>
<sequence>MDEALAASFKRMIEELPLHKFLGLKISSVGELEASLIIVVGDSTINPAGSLHGGVIYLMADVSSSVAIETSLSSDEHAVTIDTQTSIYRGTTEGEVTFQALVARRTRRLAFINVKITDSEGQLIAESRITKAIVNGVHSSKKSK</sequence>
<dbReference type="Pfam" id="PF03061">
    <property type="entry name" value="4HBT"/>
    <property type="match status" value="1"/>
</dbReference>
<dbReference type="OrthoDB" id="328435at2"/>
<name>A0A1M5XL52_9FIRM</name>